<evidence type="ECO:0000313" key="2">
    <source>
        <dbReference type="Proteomes" id="UP000830671"/>
    </source>
</evidence>
<dbReference type="GeneID" id="73345688"/>
<reference evidence="1" key="1">
    <citation type="journal article" date="2021" name="Mol. Plant Microbe Interact.">
        <title>Complete Genome Sequence of the Plant-Pathogenic Fungus Colletotrichum lupini.</title>
        <authorList>
            <person name="Baroncelli R."/>
            <person name="Pensec F."/>
            <person name="Da Lio D."/>
            <person name="Boufleur T."/>
            <person name="Vicente I."/>
            <person name="Sarrocco S."/>
            <person name="Picot A."/>
            <person name="Baraldi E."/>
            <person name="Sukno S."/>
            <person name="Thon M."/>
            <person name="Le Floch G."/>
        </authorList>
    </citation>
    <scope>NUCLEOTIDE SEQUENCE</scope>
    <source>
        <strain evidence="1">IMI 504893</strain>
    </source>
</reference>
<accession>A0A9Q8WK33</accession>
<keyword evidence="2" id="KW-1185">Reference proteome</keyword>
<organism evidence="1 2">
    <name type="scientific">Colletotrichum lupini</name>
    <dbReference type="NCBI Taxonomy" id="145971"/>
    <lineage>
        <taxon>Eukaryota</taxon>
        <taxon>Fungi</taxon>
        <taxon>Dikarya</taxon>
        <taxon>Ascomycota</taxon>
        <taxon>Pezizomycotina</taxon>
        <taxon>Sordariomycetes</taxon>
        <taxon>Hypocreomycetidae</taxon>
        <taxon>Glomerellales</taxon>
        <taxon>Glomerellaceae</taxon>
        <taxon>Colletotrichum</taxon>
        <taxon>Colletotrichum acutatum species complex</taxon>
    </lineage>
</organism>
<proteinExistence type="predicted"/>
<dbReference type="AlphaFoldDB" id="A0A9Q8WK33"/>
<protein>
    <submittedName>
        <fullName evidence="1">Uncharacterized protein</fullName>
    </submittedName>
</protein>
<evidence type="ECO:0000313" key="1">
    <source>
        <dbReference type="EMBL" id="UQC86211.1"/>
    </source>
</evidence>
<sequence length="104" mass="11807">MSCDYTIVERWVPIYGVITSIKYVSLSKQGADTANVVEFGCHDMNASQVVIVARLYWKEFSSCRMKGHSHLVLNFGADDILQTALSESLSEVNWNQSNAWEPRY</sequence>
<dbReference type="KEGG" id="clup:CLUP02_11711"/>
<dbReference type="EMBL" id="CP019478">
    <property type="protein sequence ID" value="UQC86211.1"/>
    <property type="molecule type" value="Genomic_DNA"/>
</dbReference>
<name>A0A9Q8WK33_9PEZI</name>
<gene>
    <name evidence="1" type="ORF">CLUP02_11711</name>
</gene>
<dbReference type="Proteomes" id="UP000830671">
    <property type="component" value="Chromosome 6"/>
</dbReference>
<dbReference type="RefSeq" id="XP_049147823.1">
    <property type="nucleotide sequence ID" value="XM_049290678.1"/>
</dbReference>